<protein>
    <submittedName>
        <fullName evidence="1">Uncharacterized protein</fullName>
    </submittedName>
</protein>
<dbReference type="Proteomes" id="UP000199494">
    <property type="component" value="Unassembled WGS sequence"/>
</dbReference>
<dbReference type="STRING" id="530584.SAMN05421630_1122"/>
<sequence length="66" mass="7021">MSDSSGVVLVNYGLDGGFLAVETAGDDVRSRTGRPLWTLEAFGVPHPARVILDHLMRSAGRRGLIG</sequence>
<dbReference type="EMBL" id="FMZE01000012">
    <property type="protein sequence ID" value="SDD75508.1"/>
    <property type="molecule type" value="Genomic_DNA"/>
</dbReference>
<name>A0A222VTP2_9PSEU</name>
<evidence type="ECO:0000313" key="1">
    <source>
        <dbReference type="EMBL" id="SDD75508.1"/>
    </source>
</evidence>
<proteinExistence type="predicted"/>
<dbReference type="AlphaFoldDB" id="A0A222VTP2"/>
<dbReference type="KEGG" id="pmad:BAY61_22420"/>
<reference evidence="1 2" key="1">
    <citation type="submission" date="2016-10" db="EMBL/GenBank/DDBJ databases">
        <authorList>
            <person name="de Groot N.N."/>
        </authorList>
    </citation>
    <scope>NUCLEOTIDE SEQUENCE [LARGE SCALE GENOMIC DNA]</scope>
    <source>
        <strain evidence="1 2">CGMCC 4.5506</strain>
    </source>
</reference>
<dbReference type="RefSeq" id="WP_091809502.1">
    <property type="nucleotide sequence ID" value="NZ_CP016353.1"/>
</dbReference>
<evidence type="ECO:0000313" key="2">
    <source>
        <dbReference type="Proteomes" id="UP000199494"/>
    </source>
</evidence>
<keyword evidence="2" id="KW-1185">Reference proteome</keyword>
<accession>A0A222VTP2</accession>
<gene>
    <name evidence="1" type="ORF">SAMN05421630_1122</name>
</gene>
<organism evidence="1 2">
    <name type="scientific">Prauserella marina</name>
    <dbReference type="NCBI Taxonomy" id="530584"/>
    <lineage>
        <taxon>Bacteria</taxon>
        <taxon>Bacillati</taxon>
        <taxon>Actinomycetota</taxon>
        <taxon>Actinomycetes</taxon>
        <taxon>Pseudonocardiales</taxon>
        <taxon>Pseudonocardiaceae</taxon>
        <taxon>Prauserella</taxon>
    </lineage>
</organism>